<dbReference type="NCBIfam" id="TIGR01740">
    <property type="entry name" value="pyrF"/>
    <property type="match status" value="1"/>
</dbReference>
<evidence type="ECO:0000256" key="3">
    <source>
        <dbReference type="ARBA" id="ARBA00012321"/>
    </source>
</evidence>
<dbReference type="InterPro" id="IPR014732">
    <property type="entry name" value="OMPdecase"/>
</dbReference>
<dbReference type="PROSITE" id="PS00156">
    <property type="entry name" value="OMPDECASE"/>
    <property type="match status" value="1"/>
</dbReference>
<dbReference type="InterPro" id="IPR018089">
    <property type="entry name" value="OMPdecase_AS"/>
</dbReference>
<evidence type="ECO:0000256" key="7">
    <source>
        <dbReference type="ARBA" id="ARBA00023239"/>
    </source>
</evidence>
<comment type="similarity">
    <text evidence="2 8">Belongs to the OMP decarboxylase family.</text>
</comment>
<dbReference type="SUPFAM" id="SSF51366">
    <property type="entry name" value="Ribulose-phoshate binding barrel"/>
    <property type="match status" value="1"/>
</dbReference>
<organism evidence="10 11">
    <name type="scientific">Apiospora saccharicola</name>
    <dbReference type="NCBI Taxonomy" id="335842"/>
    <lineage>
        <taxon>Eukaryota</taxon>
        <taxon>Fungi</taxon>
        <taxon>Dikarya</taxon>
        <taxon>Ascomycota</taxon>
        <taxon>Pezizomycotina</taxon>
        <taxon>Sordariomycetes</taxon>
        <taxon>Xylariomycetidae</taxon>
        <taxon>Amphisphaeriales</taxon>
        <taxon>Apiosporaceae</taxon>
        <taxon>Apiospora</taxon>
    </lineage>
</organism>
<dbReference type="Pfam" id="PF00215">
    <property type="entry name" value="OMPdecase"/>
    <property type="match status" value="1"/>
</dbReference>
<accession>A0ABR1UW72</accession>
<feature type="domain" description="Orotidine 5'-phosphate decarboxylase" evidence="9">
    <location>
        <begin position="36"/>
        <end position="237"/>
    </location>
</feature>
<name>A0ABR1UW72_9PEZI</name>
<dbReference type="EMBL" id="JAQQWM010000005">
    <property type="protein sequence ID" value="KAK8063163.1"/>
    <property type="molecule type" value="Genomic_DNA"/>
</dbReference>
<dbReference type="PANTHER" id="PTHR32119:SF2">
    <property type="entry name" value="OROTIDINE 5'-PHOSPHATE DECARBOXYLASE"/>
    <property type="match status" value="1"/>
</dbReference>
<dbReference type="InterPro" id="IPR001754">
    <property type="entry name" value="OMPdeCOase_dom"/>
</dbReference>
<evidence type="ECO:0000256" key="2">
    <source>
        <dbReference type="ARBA" id="ARBA00011018"/>
    </source>
</evidence>
<gene>
    <name evidence="10" type="ORF">PG996_007815</name>
</gene>
<dbReference type="PANTHER" id="PTHR32119">
    <property type="entry name" value="OROTIDINE 5'-PHOSPHATE DECARBOXYLASE"/>
    <property type="match status" value="1"/>
</dbReference>
<evidence type="ECO:0000313" key="11">
    <source>
        <dbReference type="Proteomes" id="UP001446871"/>
    </source>
</evidence>
<evidence type="ECO:0000256" key="8">
    <source>
        <dbReference type="RuleBase" id="RU000512"/>
    </source>
</evidence>
<protein>
    <recommendedName>
        <fullName evidence="4 8">Orotidine 5'-phosphate decarboxylase</fullName>
        <ecNumber evidence="3 8">4.1.1.23</ecNumber>
    </recommendedName>
</protein>
<proteinExistence type="inferred from homology"/>
<evidence type="ECO:0000256" key="4">
    <source>
        <dbReference type="ARBA" id="ARBA00021923"/>
    </source>
</evidence>
<dbReference type="EC" id="4.1.1.23" evidence="3 8"/>
<evidence type="ECO:0000313" key="10">
    <source>
        <dbReference type="EMBL" id="KAK8063163.1"/>
    </source>
</evidence>
<comment type="pathway">
    <text evidence="1 8">Pyrimidine metabolism; UMP biosynthesis via de novo pathway; UMP from orotate: step 2/2.</text>
</comment>
<dbReference type="InterPro" id="IPR011060">
    <property type="entry name" value="RibuloseP-bd_barrel"/>
</dbReference>
<sequence length="257" mass="27990">MPDFQGSRKSYLDRALEHPHPVAKRLFQVAELKKSNLVISADFTDTKALLACADQLGPYIAVFKTHIDLVADFSDDTVSDLKRLAQKHNYLIFEDRKLVDIGHTVQRQYHGGALRLSEWADLVNLSILSGDSIVEALDQTITAPDFPYEGQRALLLLAEMTTSGSRATGAYTEQYAALAPSYPNSVIGFVASRALTTPDSTTGAGDFVSAIARGADFVIAGRGIYAAADPVAAAIAYRNAGWEAYMRRTRQRGESES</sequence>
<keyword evidence="7 8" id="KW-0456">Lyase</keyword>
<evidence type="ECO:0000256" key="5">
    <source>
        <dbReference type="ARBA" id="ARBA00022793"/>
    </source>
</evidence>
<evidence type="ECO:0000256" key="1">
    <source>
        <dbReference type="ARBA" id="ARBA00004861"/>
    </source>
</evidence>
<reference evidence="10 11" key="1">
    <citation type="submission" date="2023-01" db="EMBL/GenBank/DDBJ databases">
        <title>Analysis of 21 Apiospora genomes using comparative genomics revels a genus with tremendous synthesis potential of carbohydrate active enzymes and secondary metabolites.</title>
        <authorList>
            <person name="Sorensen T."/>
        </authorList>
    </citation>
    <scope>NUCLEOTIDE SEQUENCE [LARGE SCALE GENOMIC DNA]</scope>
    <source>
        <strain evidence="10 11">CBS 83171</strain>
    </source>
</reference>
<keyword evidence="5 8" id="KW-0210">Decarboxylase</keyword>
<dbReference type="Proteomes" id="UP001446871">
    <property type="component" value="Unassembled WGS sequence"/>
</dbReference>
<keyword evidence="6 8" id="KW-0665">Pyrimidine biosynthesis</keyword>
<dbReference type="Gene3D" id="3.20.20.70">
    <property type="entry name" value="Aldolase class I"/>
    <property type="match status" value="1"/>
</dbReference>
<comment type="caution">
    <text evidence="10">The sequence shown here is derived from an EMBL/GenBank/DDBJ whole genome shotgun (WGS) entry which is preliminary data.</text>
</comment>
<dbReference type="CDD" id="cd04725">
    <property type="entry name" value="OMP_decarboxylase_like"/>
    <property type="match status" value="1"/>
</dbReference>
<evidence type="ECO:0000256" key="6">
    <source>
        <dbReference type="ARBA" id="ARBA00022975"/>
    </source>
</evidence>
<dbReference type="SMART" id="SM00934">
    <property type="entry name" value="OMPdecase"/>
    <property type="match status" value="1"/>
</dbReference>
<dbReference type="InterPro" id="IPR013785">
    <property type="entry name" value="Aldolase_TIM"/>
</dbReference>
<keyword evidence="11" id="KW-1185">Reference proteome</keyword>
<comment type="catalytic activity">
    <reaction evidence="8">
        <text>orotidine 5'-phosphate + H(+) = UMP + CO2</text>
        <dbReference type="Rhea" id="RHEA:11596"/>
        <dbReference type="ChEBI" id="CHEBI:15378"/>
        <dbReference type="ChEBI" id="CHEBI:16526"/>
        <dbReference type="ChEBI" id="CHEBI:57538"/>
        <dbReference type="ChEBI" id="CHEBI:57865"/>
        <dbReference type="EC" id="4.1.1.23"/>
    </reaction>
</comment>
<evidence type="ECO:0000259" key="9">
    <source>
        <dbReference type="SMART" id="SM00934"/>
    </source>
</evidence>